<organism evidence="1 2">
    <name type="scientific">Rasamsonia emersonii (strain ATCC 16479 / CBS 393.64 / IMI 116815)</name>
    <dbReference type="NCBI Taxonomy" id="1408163"/>
    <lineage>
        <taxon>Eukaryota</taxon>
        <taxon>Fungi</taxon>
        <taxon>Dikarya</taxon>
        <taxon>Ascomycota</taxon>
        <taxon>Pezizomycotina</taxon>
        <taxon>Eurotiomycetes</taxon>
        <taxon>Eurotiomycetidae</taxon>
        <taxon>Eurotiales</taxon>
        <taxon>Trichocomaceae</taxon>
        <taxon>Rasamsonia</taxon>
    </lineage>
</organism>
<sequence length="129" mass="14015">VETGMRLPQSLSDWAVYLGRLQVRFESLSSRIEGSNTRWKKETRANLSLLHHISLLQSITSSSLENHAHLSPASQSLPSLRAYIIPLSPSLSTNAGCNSGVVRSPLPERCSLLGLVKNLPALDPSGSQK</sequence>
<feature type="non-terminal residue" evidence="1">
    <location>
        <position position="1"/>
    </location>
</feature>
<keyword evidence="2" id="KW-1185">Reference proteome</keyword>
<evidence type="ECO:0000313" key="2">
    <source>
        <dbReference type="Proteomes" id="UP000053958"/>
    </source>
</evidence>
<comment type="caution">
    <text evidence="1">The sequence shown here is derived from an EMBL/GenBank/DDBJ whole genome shotgun (WGS) entry which is preliminary data.</text>
</comment>
<reference evidence="1 2" key="1">
    <citation type="submission" date="2015-04" db="EMBL/GenBank/DDBJ databases">
        <authorList>
            <person name="Heijne W.H."/>
            <person name="Fedorova N.D."/>
            <person name="Nierman W.C."/>
            <person name="Vollebregt A.W."/>
            <person name="Zhao Z."/>
            <person name="Wu L."/>
            <person name="Kumar M."/>
            <person name="Stam H."/>
            <person name="van den Berg M.A."/>
            <person name="Pel H.J."/>
        </authorList>
    </citation>
    <scope>NUCLEOTIDE SEQUENCE [LARGE SCALE GENOMIC DNA]</scope>
    <source>
        <strain evidence="1 2">CBS 393.64</strain>
    </source>
</reference>
<dbReference type="Proteomes" id="UP000053958">
    <property type="component" value="Unassembled WGS sequence"/>
</dbReference>
<evidence type="ECO:0000313" key="1">
    <source>
        <dbReference type="EMBL" id="KKA17267.1"/>
    </source>
</evidence>
<proteinExistence type="predicted"/>
<dbReference type="RefSeq" id="XP_013323879.1">
    <property type="nucleotide sequence ID" value="XM_013468425.1"/>
</dbReference>
<dbReference type="AlphaFoldDB" id="A0A0F4YG94"/>
<protein>
    <submittedName>
        <fullName evidence="1">Uncharacterized protein</fullName>
    </submittedName>
</protein>
<accession>A0A0F4YG94</accession>
<dbReference type="EMBL" id="LASV01000679">
    <property type="protein sequence ID" value="KKA17267.1"/>
    <property type="molecule type" value="Genomic_DNA"/>
</dbReference>
<name>A0A0F4YG94_RASE3</name>
<dbReference type="GeneID" id="25321053"/>
<gene>
    <name evidence="1" type="ORF">T310_8971</name>
</gene>